<dbReference type="InterPro" id="IPR029044">
    <property type="entry name" value="Nucleotide-diphossugar_trans"/>
</dbReference>
<evidence type="ECO:0000313" key="3">
    <source>
        <dbReference type="Proteomes" id="UP000325577"/>
    </source>
</evidence>
<dbReference type="GO" id="GO:0003977">
    <property type="term" value="F:UDP-N-acetylglucosamine diphosphorylase activity"/>
    <property type="evidence" value="ECO:0007669"/>
    <property type="project" value="TreeGrafter"/>
</dbReference>
<dbReference type="EMBL" id="CM018041">
    <property type="protein sequence ID" value="KAA8534040.1"/>
    <property type="molecule type" value="Genomic_DNA"/>
</dbReference>
<dbReference type="AlphaFoldDB" id="A0A5J5AU90"/>
<evidence type="ECO:0000313" key="2">
    <source>
        <dbReference type="EMBL" id="KAA8534040.1"/>
    </source>
</evidence>
<dbReference type="InterPro" id="IPR057388">
    <property type="entry name" value="Hexapep_UGP3_C"/>
</dbReference>
<evidence type="ECO:0000259" key="1">
    <source>
        <dbReference type="Pfam" id="PF25441"/>
    </source>
</evidence>
<proteinExistence type="predicted"/>
<dbReference type="InterPro" id="IPR039741">
    <property type="entry name" value="UDP-sugar_pyrophosphorylase"/>
</dbReference>
<dbReference type="GO" id="GO:0006048">
    <property type="term" value="P:UDP-N-acetylglucosamine biosynthetic process"/>
    <property type="evidence" value="ECO:0007669"/>
    <property type="project" value="TreeGrafter"/>
</dbReference>
<dbReference type="Pfam" id="PF25441">
    <property type="entry name" value="Hexapep_UGP3_C"/>
    <property type="match status" value="1"/>
</dbReference>
<organism evidence="2 3">
    <name type="scientific">Nyssa sinensis</name>
    <dbReference type="NCBI Taxonomy" id="561372"/>
    <lineage>
        <taxon>Eukaryota</taxon>
        <taxon>Viridiplantae</taxon>
        <taxon>Streptophyta</taxon>
        <taxon>Embryophyta</taxon>
        <taxon>Tracheophyta</taxon>
        <taxon>Spermatophyta</taxon>
        <taxon>Magnoliopsida</taxon>
        <taxon>eudicotyledons</taxon>
        <taxon>Gunneridae</taxon>
        <taxon>Pentapetalae</taxon>
        <taxon>asterids</taxon>
        <taxon>Cornales</taxon>
        <taxon>Nyssaceae</taxon>
        <taxon>Nyssa</taxon>
    </lineage>
</organism>
<reference evidence="2 3" key="1">
    <citation type="submission" date="2019-09" db="EMBL/GenBank/DDBJ databases">
        <title>A chromosome-level genome assembly of the Chinese tupelo Nyssa sinensis.</title>
        <authorList>
            <person name="Yang X."/>
            <person name="Kang M."/>
            <person name="Yang Y."/>
            <person name="Xiong H."/>
            <person name="Wang M."/>
            <person name="Zhang Z."/>
            <person name="Wang Z."/>
            <person name="Wu H."/>
            <person name="Ma T."/>
            <person name="Liu J."/>
            <person name="Xi Z."/>
        </authorList>
    </citation>
    <scope>NUCLEOTIDE SEQUENCE [LARGE SCALE GENOMIC DNA]</scope>
    <source>
        <strain evidence="2">J267</strain>
        <tissue evidence="2">Leaf</tissue>
    </source>
</reference>
<dbReference type="Proteomes" id="UP000325577">
    <property type="component" value="Linkage Group LG18"/>
</dbReference>
<keyword evidence="3" id="KW-1185">Reference proteome</keyword>
<dbReference type="Gene3D" id="3.90.550.10">
    <property type="entry name" value="Spore Coat Polysaccharide Biosynthesis Protein SpsA, Chain A"/>
    <property type="match status" value="1"/>
</dbReference>
<gene>
    <name evidence="2" type="ORF">F0562_031557</name>
</gene>
<dbReference type="SUPFAM" id="SSF53448">
    <property type="entry name" value="Nucleotide-diphospho-sugar transferases"/>
    <property type="match status" value="1"/>
</dbReference>
<sequence>MIDKWDVNGGEGLGKKLDVKFRDEEIGALRTLLKTLREMEEFYDCIGGIIGYQIVALELLTQSTYEGEPTNWSHHINESMECQFLEIHPPGVLDLSQDTEYAYQAALWGIEGLLDLGEIYPLGGSADRLGLVDPDTGECLPAAMLPYCGRTLLEGLIRDLQAREFLYFKMYGKQCITPVAIMTSSAKNNHERITSLCERLRWFGRGRSSFQFFEQPLVPAVGAEDGQWLVSGQFMPVCKPGGHGVIWKLAYDKGIFQWFYDHGRKGATVRQVSNVVAATDLTLLALAGIGLRHGKKLGFASCKRNSGATEGINVLIEKKILDGKWAYGFSCIEYTEFDKFGITDGPLSPNSLQAEFPANTNIMYVDLPSAELIGSSNNETCLPGMVLNIKKPITYMDQFGIQHCVSGGRLECTMQNIADNFFNTYSSRCYKGVEDVLDTFIVYNERRKVTSSAKKKRRQDDKTLHQTPEGSLLDIIRNAYDLLSHCDIKIPEIEGNDKYVDSGPPFLILLHPALGPLWEVTRQKFHGGSISKGSELQIEVAEFLWRDVQLDGSLIIMAENVMGSTRIDENGEPILQYGLRCGRCKLQNVKVRNEGIDWTSRDNTYWKHDVQRFEALKVILHGNAEFEVADVTIQGNHVFEVPDGYKLKITSGNSGLSVQLNPIEEKLMDSGNWFWNYKIKGAHIHLELVEL</sequence>
<accession>A0A5J5AU90</accession>
<name>A0A5J5AU90_9ASTE</name>
<dbReference type="PANTHER" id="PTHR11952:SF14">
    <property type="entry name" value="UTP--GLUCOSE-1-PHOSPHATE URIDYLYLTRANSFERASE 3, CHLOROPLASTIC"/>
    <property type="match status" value="1"/>
</dbReference>
<protein>
    <recommendedName>
        <fullName evidence="1">UGP3-like C-terminal hexapeptide repeats domain-containing protein</fullName>
    </recommendedName>
</protein>
<dbReference type="PANTHER" id="PTHR11952">
    <property type="entry name" value="UDP- GLUCOSE PYROPHOSPHORYLASE"/>
    <property type="match status" value="1"/>
</dbReference>
<feature type="domain" description="UGP3-like C-terminal hexapeptide repeats" evidence="1">
    <location>
        <begin position="525"/>
        <end position="688"/>
    </location>
</feature>
<dbReference type="OrthoDB" id="2020092at2759"/>